<dbReference type="Proteomes" id="UP000003082">
    <property type="component" value="Unassembled WGS sequence"/>
</dbReference>
<protein>
    <submittedName>
        <fullName evidence="1">Uncharacterized protein</fullName>
    </submittedName>
</protein>
<organism evidence="1 2">
    <name type="scientific">Campylobacter rectus RM3267</name>
    <dbReference type="NCBI Taxonomy" id="553218"/>
    <lineage>
        <taxon>Bacteria</taxon>
        <taxon>Pseudomonadati</taxon>
        <taxon>Campylobacterota</taxon>
        <taxon>Epsilonproteobacteria</taxon>
        <taxon>Campylobacterales</taxon>
        <taxon>Campylobacteraceae</taxon>
        <taxon>Campylobacter</taxon>
    </lineage>
</organism>
<dbReference type="STRING" id="553218.CAMRE0001_0626"/>
<accession>B9D1G7</accession>
<proteinExistence type="predicted"/>
<keyword evidence="2" id="KW-1185">Reference proteome</keyword>
<evidence type="ECO:0000313" key="1">
    <source>
        <dbReference type="EMBL" id="EEF14173.1"/>
    </source>
</evidence>
<reference evidence="1 2" key="1">
    <citation type="submission" date="2008-08" db="EMBL/GenBank/DDBJ databases">
        <authorList>
            <person name="Madupu R."/>
            <person name="Durkin A.S."/>
            <person name="Torralba M."/>
            <person name="Methe B."/>
            <person name="Sutton G.G."/>
            <person name="Strausberg R.L."/>
            <person name="Nelson K.E."/>
        </authorList>
    </citation>
    <scope>NUCLEOTIDE SEQUENCE [LARGE SCALE GENOMIC DNA]</scope>
    <source>
        <strain evidence="1 2">RM3267</strain>
    </source>
</reference>
<dbReference type="AlphaFoldDB" id="B9D1G7"/>
<dbReference type="EMBL" id="ACFU01000009">
    <property type="protein sequence ID" value="EEF14173.1"/>
    <property type="molecule type" value="Genomic_DNA"/>
</dbReference>
<gene>
    <name evidence="1" type="ORF">CAMRE0001_0626</name>
</gene>
<comment type="caution">
    <text evidence="1">The sequence shown here is derived from an EMBL/GenBank/DDBJ whole genome shotgun (WGS) entry which is preliminary data.</text>
</comment>
<sequence length="42" mass="4753">MLVLKEIFASLCSQPLPQKLRTQGVKQRQSVIQVPPFLTNKS</sequence>
<evidence type="ECO:0000313" key="2">
    <source>
        <dbReference type="Proteomes" id="UP000003082"/>
    </source>
</evidence>
<name>B9D1G7_CAMRE</name>